<evidence type="ECO:0000313" key="2">
    <source>
        <dbReference type="Proteomes" id="UP000269154"/>
    </source>
</evidence>
<dbReference type="Proteomes" id="UP000269154">
    <property type="component" value="Unassembled WGS sequence"/>
</dbReference>
<keyword evidence="2" id="KW-1185">Reference proteome</keyword>
<name>A0A3N6PBK1_9CYAN</name>
<dbReference type="EMBL" id="RCBY01000087">
    <property type="protein sequence ID" value="RQH40803.1"/>
    <property type="molecule type" value="Genomic_DNA"/>
</dbReference>
<dbReference type="AlphaFoldDB" id="A0A3N6PBK1"/>
<accession>A0A3N6PBK1</accession>
<proteinExistence type="predicted"/>
<comment type="caution">
    <text evidence="1">The sequence shown here is derived from an EMBL/GenBank/DDBJ whole genome shotgun (WGS) entry which is preliminary data.</text>
</comment>
<protein>
    <submittedName>
        <fullName evidence="1">Uncharacterized protein</fullName>
    </submittedName>
</protein>
<gene>
    <name evidence="1" type="ORF">D5R40_16170</name>
</gene>
<sequence length="76" mass="8720">MSINPSKKPSPGIPCPRCNFFIEMSVQSLLYQASFQCPACFLTLSMDRNQSRPALEVLQKVNKEMENIEKHKNFDL</sequence>
<organism evidence="1 2">
    <name type="scientific">Okeania hirsuta</name>
    <dbReference type="NCBI Taxonomy" id="1458930"/>
    <lineage>
        <taxon>Bacteria</taxon>
        <taxon>Bacillati</taxon>
        <taxon>Cyanobacteriota</taxon>
        <taxon>Cyanophyceae</taxon>
        <taxon>Oscillatoriophycideae</taxon>
        <taxon>Oscillatoriales</taxon>
        <taxon>Microcoleaceae</taxon>
        <taxon>Okeania</taxon>
    </lineage>
</organism>
<reference evidence="1 2" key="1">
    <citation type="journal article" date="2018" name="ACS Chem. Biol.">
        <title>Ketoreductase domain dysfunction expands chemodiversity: malyngamide biosynthesis in the cyanobacterium Okeania hirsuta.</title>
        <authorList>
            <person name="Moss N.A."/>
            <person name="Leao T."/>
            <person name="Rankin M."/>
            <person name="McCullough T.M."/>
            <person name="Qu P."/>
            <person name="Korobeynikov A."/>
            <person name="Smith J.L."/>
            <person name="Gerwick L."/>
            <person name="Gerwick W.H."/>
        </authorList>
    </citation>
    <scope>NUCLEOTIDE SEQUENCE [LARGE SCALE GENOMIC DNA]</scope>
    <source>
        <strain evidence="1 2">PAB10Feb10-1</strain>
    </source>
</reference>
<evidence type="ECO:0000313" key="1">
    <source>
        <dbReference type="EMBL" id="RQH40803.1"/>
    </source>
</evidence>